<evidence type="ECO:0000313" key="2">
    <source>
        <dbReference type="WBParaSite" id="Hba_13135"/>
    </source>
</evidence>
<dbReference type="AlphaFoldDB" id="A0A1I7X6S7"/>
<reference evidence="2" key="1">
    <citation type="submission" date="2016-11" db="UniProtKB">
        <authorList>
            <consortium name="WormBaseParasite"/>
        </authorList>
    </citation>
    <scope>IDENTIFICATION</scope>
</reference>
<protein>
    <submittedName>
        <fullName evidence="2">DUF4767 domain-containing protein</fullName>
    </submittedName>
</protein>
<proteinExistence type="predicted"/>
<keyword evidence="1" id="KW-1185">Reference proteome</keyword>
<name>A0A1I7X6S7_HETBA</name>
<dbReference type="WBParaSite" id="Hba_13135">
    <property type="protein sequence ID" value="Hba_13135"/>
    <property type="gene ID" value="Hba_13135"/>
</dbReference>
<accession>A0A1I7X6S7</accession>
<organism evidence="1 2">
    <name type="scientific">Heterorhabditis bacteriophora</name>
    <name type="common">Entomopathogenic nematode worm</name>
    <dbReference type="NCBI Taxonomy" id="37862"/>
    <lineage>
        <taxon>Eukaryota</taxon>
        <taxon>Metazoa</taxon>
        <taxon>Ecdysozoa</taxon>
        <taxon>Nematoda</taxon>
        <taxon>Chromadorea</taxon>
        <taxon>Rhabditida</taxon>
        <taxon>Rhabditina</taxon>
        <taxon>Rhabditomorpha</taxon>
        <taxon>Strongyloidea</taxon>
        <taxon>Heterorhabditidae</taxon>
        <taxon>Heterorhabditis</taxon>
    </lineage>
</organism>
<dbReference type="Proteomes" id="UP000095283">
    <property type="component" value="Unplaced"/>
</dbReference>
<evidence type="ECO:0000313" key="1">
    <source>
        <dbReference type="Proteomes" id="UP000095283"/>
    </source>
</evidence>
<sequence length="105" mass="12419">MAETSWQLALLSSDRKIKYQGEAVTHSLVYVRKEISKVNEENKDWTSSVDETMDINDMFIQYSISNYDKVIFSFIRKNQYVDINANRRWRQGGTCETIDRNRQVT</sequence>